<reference evidence="1" key="1">
    <citation type="submission" date="2020-05" db="EMBL/GenBank/DDBJ databases">
        <title>Mycena genomes resolve the evolution of fungal bioluminescence.</title>
        <authorList>
            <person name="Tsai I.J."/>
        </authorList>
    </citation>
    <scope>NUCLEOTIDE SEQUENCE</scope>
    <source>
        <strain evidence="1">160909Yilan</strain>
    </source>
</reference>
<proteinExistence type="predicted"/>
<sequence length="216" mass="24309">MAHRSRPPQENDPVHSFLTHAARIMQETQFIIDSLPNVEMFSVERALRQLHAVHYVLINLDDDWLEQDEVEGLIDSVVASGLSLERFQTTLPPPRNIGTSRDVHTGGRPRYVLDLDHAIELHAMGNPWDAVADALGVCRRTLYYHLERAGLSPERPAFTEMDNETLDEHVAEISLKHPLAGKSIVQGHLKAQGLHIPVVHVQESLRRVDAIGVIIR</sequence>
<name>A0A8H7CJ36_9AGAR</name>
<dbReference type="Proteomes" id="UP000623467">
    <property type="component" value="Unassembled WGS sequence"/>
</dbReference>
<dbReference type="AlphaFoldDB" id="A0A8H7CJ36"/>
<evidence type="ECO:0000313" key="2">
    <source>
        <dbReference type="Proteomes" id="UP000623467"/>
    </source>
</evidence>
<dbReference type="OrthoDB" id="2686689at2759"/>
<accession>A0A8H7CJ36</accession>
<organism evidence="1 2">
    <name type="scientific">Mycena sanguinolenta</name>
    <dbReference type="NCBI Taxonomy" id="230812"/>
    <lineage>
        <taxon>Eukaryota</taxon>
        <taxon>Fungi</taxon>
        <taxon>Dikarya</taxon>
        <taxon>Basidiomycota</taxon>
        <taxon>Agaricomycotina</taxon>
        <taxon>Agaricomycetes</taxon>
        <taxon>Agaricomycetidae</taxon>
        <taxon>Agaricales</taxon>
        <taxon>Marasmiineae</taxon>
        <taxon>Mycenaceae</taxon>
        <taxon>Mycena</taxon>
    </lineage>
</organism>
<dbReference type="EMBL" id="JACAZH010000035">
    <property type="protein sequence ID" value="KAF7337273.1"/>
    <property type="molecule type" value="Genomic_DNA"/>
</dbReference>
<keyword evidence="2" id="KW-1185">Reference proteome</keyword>
<comment type="caution">
    <text evidence="1">The sequence shown here is derived from an EMBL/GenBank/DDBJ whole genome shotgun (WGS) entry which is preliminary data.</text>
</comment>
<protein>
    <submittedName>
        <fullName evidence="1">Integrase catalytic domain-containing protein</fullName>
    </submittedName>
</protein>
<evidence type="ECO:0000313" key="1">
    <source>
        <dbReference type="EMBL" id="KAF7337273.1"/>
    </source>
</evidence>
<gene>
    <name evidence="1" type="ORF">MSAN_02279800</name>
</gene>